<feature type="compositionally biased region" description="Acidic residues" evidence="8">
    <location>
        <begin position="677"/>
        <end position="689"/>
    </location>
</feature>
<dbReference type="InterPro" id="IPR015813">
    <property type="entry name" value="Pyrv/PenolPyrv_kinase-like_dom"/>
</dbReference>
<reference evidence="11" key="1">
    <citation type="submission" date="2016-10" db="EMBL/GenBank/DDBJ databases">
        <authorList>
            <person name="Benchimol M."/>
            <person name="Almeida L.G."/>
            <person name="Vasconcelos A.T."/>
            <person name="Perreira-Neves A."/>
            <person name="Rosa I.A."/>
            <person name="Tasca T."/>
            <person name="Bogo M.R."/>
            <person name="de Souza W."/>
        </authorList>
    </citation>
    <scope>NUCLEOTIDE SEQUENCE [LARGE SCALE GENOMIC DNA]</scope>
    <source>
        <strain evidence="11">K</strain>
    </source>
</reference>
<feature type="domain" description="PEP-utilising enzyme C-terminal" evidence="10">
    <location>
        <begin position="527"/>
        <end position="624"/>
    </location>
</feature>
<dbReference type="InterPro" id="IPR040442">
    <property type="entry name" value="Pyrv_kinase-like_dom_sf"/>
</dbReference>
<evidence type="ECO:0000256" key="2">
    <source>
        <dbReference type="ARBA" id="ARBA00007837"/>
    </source>
</evidence>
<name>A0A1J4JVA3_9EUKA</name>
<protein>
    <recommendedName>
        <fullName evidence="3">pyruvate, phosphate dikinase</fullName>
        <ecNumber evidence="3">2.7.9.1</ecNumber>
    </recommendedName>
</protein>
<dbReference type="RefSeq" id="XP_068355786.1">
    <property type="nucleotide sequence ID" value="XM_068493489.1"/>
</dbReference>
<proteinExistence type="inferred from homology"/>
<evidence type="ECO:0000313" key="11">
    <source>
        <dbReference type="EMBL" id="OHT02650.1"/>
    </source>
</evidence>
<evidence type="ECO:0000256" key="1">
    <source>
        <dbReference type="ARBA" id="ARBA00001946"/>
    </source>
</evidence>
<evidence type="ECO:0000259" key="10">
    <source>
        <dbReference type="Pfam" id="PF02896"/>
    </source>
</evidence>
<dbReference type="InterPro" id="IPR010121">
    <property type="entry name" value="Pyruvate_phosphate_dikinase"/>
</dbReference>
<dbReference type="GO" id="GO:0050242">
    <property type="term" value="F:pyruvate, phosphate dikinase activity"/>
    <property type="evidence" value="ECO:0007669"/>
    <property type="project" value="UniProtKB-EC"/>
</dbReference>
<dbReference type="SUPFAM" id="SSF52009">
    <property type="entry name" value="Phosphohistidine domain"/>
    <property type="match status" value="1"/>
</dbReference>
<dbReference type="InterPro" id="IPR013815">
    <property type="entry name" value="ATP_grasp_subdomain_1"/>
</dbReference>
<gene>
    <name evidence="11" type="ORF">TRFO_07086</name>
</gene>
<evidence type="ECO:0000256" key="3">
    <source>
        <dbReference type="ARBA" id="ARBA00011994"/>
    </source>
</evidence>
<sequence>MNSITQVTSDLSTLAQGDDWSNVEKICGERASNLCQLQYLGFDIPKGIVITTNAYRQFVESGDKYALSDDLFENIYKGILQLETLTKKQYGTDSLLLLSVSGNFPIPSTICVGLNDYLVQVLEKSTNNPIFAYDSYRRLIASYGVVACGIPEAEFDDIFYKYKCSRNYHSLSDFKAPDFVQLVKMNKAIITKFAKKQFPQDPIEQLRNIILGIYLYYENENLVAYYKNTFTPINGCSILINAMVYGSKSTKSCSLVVCTNDISGGDYGLCGSYGIASYLDDVCEGRKETKSFTEFKSDFHRQHKLINSKLDAILKCYKRPMEIKFVIENGRMYAVGIKDMMFGGYGNITATNELIQTNILSEESAINHFKPYTLASLMNSHLASLPEEKFCSGSGSANGAGTGRLSLSIHDLGRKKNSILMKRNVFISELTYLLKAKGIITTEGSDFSRGAYIARALSIPGAFACKSLLIEEDRHVASTPEQAINEGKSITVDFGDVFTGNLETTQLESISNSDANTLYKSVLNIARNKYKIYMNATDVESIKKANNFGADGIGLFKLDQLFTQHQDNFVEAVQNNSELPEEVVQSIKDELIKVFQNADKLPISLQLFDLPLNKAYQSSETIEEELHELVPKQHEYDRIHAILDAKKQAKKSNEEEEDNNENPPQNQSKQQAQQPEEQNDEEVLDLPPPEEEARLREKVYKLDNIMNTDLHAIHLSYIFPQVYTIQVKLIMEAAKSAKDAGAEPKPKIVIPFSHEEKDMMRLLSYINSLSRETGFRADFGCIGLSPANIANASKVAKFILINPQNIFKSGDAPFYRNTTLRYKPSIVPHELLDECFNSAKKKKKSVPIVLMNENFMTKEAINDLAKYRIKSISTNPDNLMIARFCAAQTLVSDQPSNEEEPQEE</sequence>
<accession>A0A1J4JVA3</accession>
<evidence type="ECO:0000256" key="6">
    <source>
        <dbReference type="ARBA" id="ARBA00022777"/>
    </source>
</evidence>
<evidence type="ECO:0000259" key="9">
    <source>
        <dbReference type="Pfam" id="PF00391"/>
    </source>
</evidence>
<dbReference type="Proteomes" id="UP000179807">
    <property type="component" value="Unassembled WGS sequence"/>
</dbReference>
<organism evidence="11 12">
    <name type="scientific">Tritrichomonas foetus</name>
    <dbReference type="NCBI Taxonomy" id="1144522"/>
    <lineage>
        <taxon>Eukaryota</taxon>
        <taxon>Metamonada</taxon>
        <taxon>Parabasalia</taxon>
        <taxon>Tritrichomonadida</taxon>
        <taxon>Tritrichomonadidae</taxon>
        <taxon>Tritrichomonas</taxon>
    </lineage>
</organism>
<comment type="cofactor">
    <cofactor evidence="1">
        <name>Mg(2+)</name>
        <dbReference type="ChEBI" id="CHEBI:18420"/>
    </cofactor>
</comment>
<comment type="caution">
    <text evidence="11">The sequence shown here is derived from an EMBL/GenBank/DDBJ whole genome shotgun (WGS) entry which is preliminary data.</text>
</comment>
<keyword evidence="6" id="KW-0418">Kinase</keyword>
<dbReference type="GO" id="GO:0016301">
    <property type="term" value="F:kinase activity"/>
    <property type="evidence" value="ECO:0007669"/>
    <property type="project" value="UniProtKB-KW"/>
</dbReference>
<dbReference type="Gene3D" id="3.50.30.10">
    <property type="entry name" value="Phosphohistidine domain"/>
    <property type="match status" value="1"/>
</dbReference>
<evidence type="ECO:0000256" key="4">
    <source>
        <dbReference type="ARBA" id="ARBA00022679"/>
    </source>
</evidence>
<comment type="similarity">
    <text evidence="2">Belongs to the PEP-utilizing enzyme family.</text>
</comment>
<dbReference type="Gene3D" id="3.30.1490.20">
    <property type="entry name" value="ATP-grasp fold, A domain"/>
    <property type="match status" value="1"/>
</dbReference>
<dbReference type="EC" id="2.7.9.1" evidence="3"/>
<dbReference type="VEuPathDB" id="TrichDB:TRFO_07086"/>
<dbReference type="AlphaFoldDB" id="A0A1J4JVA3"/>
<dbReference type="InterPro" id="IPR036637">
    <property type="entry name" value="Phosphohistidine_dom_sf"/>
</dbReference>
<keyword evidence="4" id="KW-0808">Transferase</keyword>
<dbReference type="GeneID" id="94828193"/>
<feature type="domain" description="PEP-utilising enzyme mobile" evidence="9">
    <location>
        <begin position="416"/>
        <end position="493"/>
    </location>
</feature>
<dbReference type="GO" id="GO:0046872">
    <property type="term" value="F:metal ion binding"/>
    <property type="evidence" value="ECO:0007669"/>
    <property type="project" value="UniProtKB-KW"/>
</dbReference>
<feature type="region of interest" description="Disordered" evidence="8">
    <location>
        <begin position="646"/>
        <end position="689"/>
    </location>
</feature>
<dbReference type="Gene3D" id="3.20.20.60">
    <property type="entry name" value="Phosphoenolpyruvate-binding domains"/>
    <property type="match status" value="1"/>
</dbReference>
<dbReference type="EMBL" id="MLAK01000860">
    <property type="protein sequence ID" value="OHT02650.1"/>
    <property type="molecule type" value="Genomic_DNA"/>
</dbReference>
<dbReference type="Gene3D" id="3.30.470.20">
    <property type="entry name" value="ATP-grasp fold, B domain"/>
    <property type="match status" value="1"/>
</dbReference>
<dbReference type="Gene3D" id="1.10.189.10">
    <property type="entry name" value="Pyruvate Phosphate Dikinase, domain 2"/>
    <property type="match status" value="1"/>
</dbReference>
<dbReference type="GO" id="GO:0005524">
    <property type="term" value="F:ATP binding"/>
    <property type="evidence" value="ECO:0007669"/>
    <property type="project" value="InterPro"/>
</dbReference>
<feature type="compositionally biased region" description="Low complexity" evidence="8">
    <location>
        <begin position="661"/>
        <end position="676"/>
    </location>
</feature>
<dbReference type="PANTHER" id="PTHR22931">
    <property type="entry name" value="PHOSPHOENOLPYRUVATE DIKINASE-RELATED"/>
    <property type="match status" value="1"/>
</dbReference>
<evidence type="ECO:0000313" key="12">
    <source>
        <dbReference type="Proteomes" id="UP000179807"/>
    </source>
</evidence>
<dbReference type="Gene3D" id="1.20.80.30">
    <property type="match status" value="1"/>
</dbReference>
<dbReference type="InterPro" id="IPR000121">
    <property type="entry name" value="PEP_util_C"/>
</dbReference>
<evidence type="ECO:0000256" key="5">
    <source>
        <dbReference type="ARBA" id="ARBA00022723"/>
    </source>
</evidence>
<dbReference type="InterPro" id="IPR008279">
    <property type="entry name" value="PEP-util_enz_mobile_dom"/>
</dbReference>
<dbReference type="SUPFAM" id="SSF56059">
    <property type="entry name" value="Glutathione synthetase ATP-binding domain-like"/>
    <property type="match status" value="1"/>
</dbReference>
<evidence type="ECO:0000256" key="7">
    <source>
        <dbReference type="ARBA" id="ARBA00022842"/>
    </source>
</evidence>
<keyword evidence="12" id="KW-1185">Reference proteome</keyword>
<dbReference type="Pfam" id="PF00391">
    <property type="entry name" value="PEP-utilizers"/>
    <property type="match status" value="1"/>
</dbReference>
<evidence type="ECO:0000256" key="8">
    <source>
        <dbReference type="SAM" id="MobiDB-lite"/>
    </source>
</evidence>
<dbReference type="Pfam" id="PF02896">
    <property type="entry name" value="PEP-utilizers_C"/>
    <property type="match status" value="1"/>
</dbReference>
<keyword evidence="7" id="KW-0460">Magnesium</keyword>
<keyword evidence="5" id="KW-0479">Metal-binding</keyword>
<dbReference type="SUPFAM" id="SSF51621">
    <property type="entry name" value="Phosphoenolpyruvate/pyruvate domain"/>
    <property type="match status" value="2"/>
</dbReference>
<dbReference type="PANTHER" id="PTHR22931:SF9">
    <property type="entry name" value="PYRUVATE, PHOSPHATE DIKINASE 1, CHLOROPLASTIC"/>
    <property type="match status" value="1"/>
</dbReference>